<dbReference type="AlphaFoldDB" id="A0A8J2MS24"/>
<evidence type="ECO:0000313" key="2">
    <source>
        <dbReference type="Proteomes" id="UP000786811"/>
    </source>
</evidence>
<evidence type="ECO:0000313" key="1">
    <source>
        <dbReference type="EMBL" id="CAG5092516.1"/>
    </source>
</evidence>
<comment type="caution">
    <text evidence="1">The sequence shown here is derived from an EMBL/GenBank/DDBJ whole genome shotgun (WGS) entry which is preliminary data.</text>
</comment>
<gene>
    <name evidence="1" type="ORF">HICCMSTLAB_LOCUS6185</name>
</gene>
<sequence length="39" mass="4764">MSDKHLCWVPRPWDEYPSDFMGLVLHSEVTFHYRQTNKI</sequence>
<proteinExistence type="predicted"/>
<dbReference type="EMBL" id="CAJNRD030001120">
    <property type="protein sequence ID" value="CAG5092516.1"/>
    <property type="molecule type" value="Genomic_DNA"/>
</dbReference>
<keyword evidence="2" id="KW-1185">Reference proteome</keyword>
<reference evidence="1" key="1">
    <citation type="submission" date="2021-04" db="EMBL/GenBank/DDBJ databases">
        <authorList>
            <person name="Chebbi M.A.C M."/>
        </authorList>
    </citation>
    <scope>NUCLEOTIDE SEQUENCE</scope>
</reference>
<organism evidence="1 2">
    <name type="scientific">Cotesia congregata</name>
    <name type="common">Parasitoid wasp</name>
    <name type="synonym">Apanteles congregatus</name>
    <dbReference type="NCBI Taxonomy" id="51543"/>
    <lineage>
        <taxon>Eukaryota</taxon>
        <taxon>Metazoa</taxon>
        <taxon>Ecdysozoa</taxon>
        <taxon>Arthropoda</taxon>
        <taxon>Hexapoda</taxon>
        <taxon>Insecta</taxon>
        <taxon>Pterygota</taxon>
        <taxon>Neoptera</taxon>
        <taxon>Endopterygota</taxon>
        <taxon>Hymenoptera</taxon>
        <taxon>Apocrita</taxon>
        <taxon>Ichneumonoidea</taxon>
        <taxon>Braconidae</taxon>
        <taxon>Microgastrinae</taxon>
        <taxon>Cotesia</taxon>
    </lineage>
</organism>
<protein>
    <submittedName>
        <fullName evidence="1">Cc_bv6.16_32.2b_pseudo</fullName>
    </submittedName>
</protein>
<dbReference type="Proteomes" id="UP000786811">
    <property type="component" value="Unassembled WGS sequence"/>
</dbReference>
<accession>A0A8J2MS24</accession>
<name>A0A8J2MS24_COTCN</name>